<dbReference type="Pfam" id="PF18962">
    <property type="entry name" value="Por_Secre_tail"/>
    <property type="match status" value="1"/>
</dbReference>
<dbReference type="InterPro" id="IPR000772">
    <property type="entry name" value="Ricin_B_lectin"/>
</dbReference>
<evidence type="ECO:0000313" key="4">
    <source>
        <dbReference type="Proteomes" id="UP000315540"/>
    </source>
</evidence>
<dbReference type="OrthoDB" id="1377495at2"/>
<dbReference type="AlphaFoldDB" id="A0A504JIU2"/>
<evidence type="ECO:0000259" key="2">
    <source>
        <dbReference type="SMART" id="SM00458"/>
    </source>
</evidence>
<dbReference type="NCBIfam" id="TIGR04183">
    <property type="entry name" value="Por_Secre_tail"/>
    <property type="match status" value="1"/>
</dbReference>
<accession>A0A504JIU2</accession>
<feature type="domain" description="Ricin B lectin" evidence="2">
    <location>
        <begin position="154"/>
        <end position="288"/>
    </location>
</feature>
<gene>
    <name evidence="3" type="ORF">FHK87_09330</name>
</gene>
<dbReference type="CDD" id="cd00161">
    <property type="entry name" value="beta-trefoil_Ricin-like"/>
    <property type="match status" value="1"/>
</dbReference>
<name>A0A504JIU2_9FLAO</name>
<proteinExistence type="predicted"/>
<dbReference type="PROSITE" id="PS50231">
    <property type="entry name" value="RICIN_B_LECTIN"/>
    <property type="match status" value="1"/>
</dbReference>
<sequence length="378" mass="42969">MKSIKLITYIFFSLGIIQLNAQTLYPAQGKKWGKTSVVLDKSDNQISFKDVPSVLYSQMSYTLDMQYKASDQREIVVSFWKNNTWIASKVDKVSKGLGTKPITVTLPSLPSEGNTYAFKSHIRPVGTDWQQALDTDEIKNIKVNFKDLPIIAEGTYYISALTTNQRLLFDITKDHLVVMNDPTDVDNQKWILKHLGNNIYTIKNKGSNRYLEIPNGKCENASQVTTHTQANKNHQKWRINLNSNDGSYSIKPVHCITKALDVTEGEFDATTQIWEYHKDNINQKWNIVSVHNTISNTHDIHHKINTEEISLFPNPSIDFVKLKGIKVGDEIIVYDLLGNSVINFTAKQKEEVILTSGLSKGVYIISISERSKLQFIKE</sequence>
<evidence type="ECO:0000256" key="1">
    <source>
        <dbReference type="ARBA" id="ARBA00022729"/>
    </source>
</evidence>
<evidence type="ECO:0000313" key="3">
    <source>
        <dbReference type="EMBL" id="TPN87768.1"/>
    </source>
</evidence>
<comment type="caution">
    <text evidence="3">The sequence shown here is derived from an EMBL/GenBank/DDBJ whole genome shotgun (WGS) entry which is preliminary data.</text>
</comment>
<dbReference type="SMART" id="SM00458">
    <property type="entry name" value="RICIN"/>
    <property type="match status" value="1"/>
</dbReference>
<dbReference type="EMBL" id="VFWZ01000002">
    <property type="protein sequence ID" value="TPN87768.1"/>
    <property type="molecule type" value="Genomic_DNA"/>
</dbReference>
<dbReference type="Proteomes" id="UP000315540">
    <property type="component" value="Unassembled WGS sequence"/>
</dbReference>
<organism evidence="3 4">
    <name type="scientific">Aquimarina algicola</name>
    <dbReference type="NCBI Taxonomy" id="2589995"/>
    <lineage>
        <taxon>Bacteria</taxon>
        <taxon>Pseudomonadati</taxon>
        <taxon>Bacteroidota</taxon>
        <taxon>Flavobacteriia</taxon>
        <taxon>Flavobacteriales</taxon>
        <taxon>Flavobacteriaceae</taxon>
        <taxon>Aquimarina</taxon>
    </lineage>
</organism>
<reference evidence="3 4" key="1">
    <citation type="submission" date="2019-06" db="EMBL/GenBank/DDBJ databases">
        <authorList>
            <person name="Meng X."/>
        </authorList>
    </citation>
    <scope>NUCLEOTIDE SEQUENCE [LARGE SCALE GENOMIC DNA]</scope>
    <source>
        <strain evidence="3 4">M625</strain>
    </source>
</reference>
<dbReference type="Gene3D" id="2.80.10.50">
    <property type="match status" value="1"/>
</dbReference>
<dbReference type="SUPFAM" id="SSF50370">
    <property type="entry name" value="Ricin B-like lectins"/>
    <property type="match status" value="1"/>
</dbReference>
<keyword evidence="4" id="KW-1185">Reference proteome</keyword>
<dbReference type="InterPro" id="IPR035992">
    <property type="entry name" value="Ricin_B-like_lectins"/>
</dbReference>
<dbReference type="RefSeq" id="WP_140592407.1">
    <property type="nucleotide sequence ID" value="NZ_VFWZ01000002.1"/>
</dbReference>
<keyword evidence="1" id="KW-0732">Signal</keyword>
<dbReference type="Pfam" id="PF14200">
    <property type="entry name" value="RicinB_lectin_2"/>
    <property type="match status" value="1"/>
</dbReference>
<protein>
    <submittedName>
        <fullName evidence="3">T9SS type A sorting domain-containing protein</fullName>
    </submittedName>
</protein>
<dbReference type="InterPro" id="IPR026444">
    <property type="entry name" value="Secre_tail"/>
</dbReference>